<dbReference type="SUPFAM" id="SSF55874">
    <property type="entry name" value="ATPase domain of HSP90 chaperone/DNA topoisomerase II/histidine kinase"/>
    <property type="match status" value="1"/>
</dbReference>
<reference evidence="2 3" key="1">
    <citation type="journal article" date="2021" name="Hortic Res">
        <title>Chromosome-scale assembly of the Dendrobium chrysotoxum genome enhances the understanding of orchid evolution.</title>
        <authorList>
            <person name="Zhang Y."/>
            <person name="Zhang G.Q."/>
            <person name="Zhang D."/>
            <person name="Liu X.D."/>
            <person name="Xu X.Y."/>
            <person name="Sun W.H."/>
            <person name="Yu X."/>
            <person name="Zhu X."/>
            <person name="Wang Z.W."/>
            <person name="Zhao X."/>
            <person name="Zhong W.Y."/>
            <person name="Chen H."/>
            <person name="Yin W.L."/>
            <person name="Huang T."/>
            <person name="Niu S.C."/>
            <person name="Liu Z.J."/>
        </authorList>
    </citation>
    <scope>NUCLEOTIDE SEQUENCE [LARGE SCALE GENOMIC DNA]</scope>
    <source>
        <strain evidence="2">Lindl</strain>
    </source>
</reference>
<dbReference type="Gene3D" id="3.30.565.10">
    <property type="entry name" value="Histidine kinase-like ATPase, C-terminal domain"/>
    <property type="match status" value="1"/>
</dbReference>
<name>A0AAV7FIP3_DENCH</name>
<dbReference type="Proteomes" id="UP000775213">
    <property type="component" value="Unassembled WGS sequence"/>
</dbReference>
<dbReference type="InterPro" id="IPR014762">
    <property type="entry name" value="DNA_mismatch_repair_CS"/>
</dbReference>
<protein>
    <submittedName>
        <fullName evidence="2">Uncharacterized protein</fullName>
    </submittedName>
</protein>
<dbReference type="PANTHER" id="PTHR10073">
    <property type="entry name" value="DNA MISMATCH REPAIR PROTEIN MLH, PMS, MUTL"/>
    <property type="match status" value="1"/>
</dbReference>
<proteinExistence type="inferred from homology"/>
<dbReference type="PANTHER" id="PTHR10073:SF12">
    <property type="entry name" value="DNA MISMATCH REPAIR PROTEIN MLH1"/>
    <property type="match status" value="1"/>
</dbReference>
<dbReference type="InterPro" id="IPR002099">
    <property type="entry name" value="MutL/Mlh/PMS"/>
</dbReference>
<evidence type="ECO:0000256" key="1">
    <source>
        <dbReference type="ARBA" id="ARBA00006082"/>
    </source>
</evidence>
<dbReference type="AlphaFoldDB" id="A0AAV7FIP3"/>
<dbReference type="FunFam" id="3.30.565.10:FF:000043">
    <property type="entry name" value="DNA mismatch repair protein MLH1"/>
    <property type="match status" value="1"/>
</dbReference>
<dbReference type="GO" id="GO:0030983">
    <property type="term" value="F:mismatched DNA binding"/>
    <property type="evidence" value="ECO:0007669"/>
    <property type="project" value="InterPro"/>
</dbReference>
<dbReference type="Pfam" id="PF13589">
    <property type="entry name" value="HATPase_c_3"/>
    <property type="match status" value="1"/>
</dbReference>
<dbReference type="NCBIfam" id="TIGR00585">
    <property type="entry name" value="mutl"/>
    <property type="match status" value="1"/>
</dbReference>
<dbReference type="GO" id="GO:0006298">
    <property type="term" value="P:mismatch repair"/>
    <property type="evidence" value="ECO:0007669"/>
    <property type="project" value="InterPro"/>
</dbReference>
<gene>
    <name evidence="2" type="ORF">IEQ34_026302</name>
</gene>
<comment type="caution">
    <text evidence="2">The sequence shown here is derived from an EMBL/GenBank/DDBJ whole genome shotgun (WGS) entry which is preliminary data.</text>
</comment>
<dbReference type="PROSITE" id="PS00058">
    <property type="entry name" value="DNA_MISMATCH_REPAIR_1"/>
    <property type="match status" value="1"/>
</dbReference>
<dbReference type="InterPro" id="IPR038973">
    <property type="entry name" value="MutL/Mlh/Pms-like"/>
</dbReference>
<accession>A0AAV7FIP3</accession>
<dbReference type="GO" id="GO:0005524">
    <property type="term" value="F:ATP binding"/>
    <property type="evidence" value="ECO:0007669"/>
    <property type="project" value="InterPro"/>
</dbReference>
<evidence type="ECO:0000313" key="3">
    <source>
        <dbReference type="Proteomes" id="UP000775213"/>
    </source>
</evidence>
<comment type="similarity">
    <text evidence="1">Belongs to the DNA mismatch repair MutL/HexB family.</text>
</comment>
<dbReference type="GO" id="GO:0140664">
    <property type="term" value="F:ATP-dependent DNA damage sensor activity"/>
    <property type="evidence" value="ECO:0007669"/>
    <property type="project" value="InterPro"/>
</dbReference>
<dbReference type="CDD" id="cd16926">
    <property type="entry name" value="HATPase_MutL-MLH-PMS-like"/>
    <property type="match status" value="1"/>
</dbReference>
<dbReference type="EMBL" id="JAGFBR010000741">
    <property type="protein sequence ID" value="KAH0437039.1"/>
    <property type="molecule type" value="Genomic_DNA"/>
</dbReference>
<evidence type="ECO:0000313" key="2">
    <source>
        <dbReference type="EMBL" id="KAH0437039.1"/>
    </source>
</evidence>
<sequence length="475" mass="53178">MLIEKLEVPSPPTAEPEVQWREPPTIRRLEESVANRIAAGEVVQRPSSVVKELVENSLDAGATSISVVVKDGGLKLIQVSDNGHGIRNPKEMAVPLRLQFGKIAVMSLPYEDLPILCERHTTSKLTSFEDLQTIKSMGFRGEALASMTYVGHVTVMTITDGQLHGYRVSYRDGVMEHEPKPCAAVKGTQIMVENLFYNMLARRKALQSASDDYPKIVDLISRFAIYHTNVSFTCRKHGANKADVSTVIAASRLDAIKMVYGMPIARDLMEIGASDNNPTRSVFEMDGFISSANYMAKKTTMVLFINALIRVPMARRRVESLEEKLEGEVGQLRVDMRLMNEHISAIEGRFENLEDMMKKIIEMQLKASPTIPRAEPMKKKFLEEMMRKLMEMRSKIPPTVPIANPNQDLIGIPLAESKRNEIGREEFDEKSSFHQVPPLRAPRRGEIGFSDGGIARREFYCGGGGVVNYYGRLFG</sequence>
<dbReference type="GO" id="GO:0032389">
    <property type="term" value="C:MutLalpha complex"/>
    <property type="evidence" value="ECO:0007669"/>
    <property type="project" value="TreeGrafter"/>
</dbReference>
<dbReference type="GO" id="GO:0016887">
    <property type="term" value="F:ATP hydrolysis activity"/>
    <property type="evidence" value="ECO:0007669"/>
    <property type="project" value="InterPro"/>
</dbReference>
<dbReference type="InterPro" id="IPR036890">
    <property type="entry name" value="HATPase_C_sf"/>
</dbReference>
<keyword evidence="3" id="KW-1185">Reference proteome</keyword>
<organism evidence="2 3">
    <name type="scientific">Dendrobium chrysotoxum</name>
    <name type="common">Orchid</name>
    <dbReference type="NCBI Taxonomy" id="161865"/>
    <lineage>
        <taxon>Eukaryota</taxon>
        <taxon>Viridiplantae</taxon>
        <taxon>Streptophyta</taxon>
        <taxon>Embryophyta</taxon>
        <taxon>Tracheophyta</taxon>
        <taxon>Spermatophyta</taxon>
        <taxon>Magnoliopsida</taxon>
        <taxon>Liliopsida</taxon>
        <taxon>Asparagales</taxon>
        <taxon>Orchidaceae</taxon>
        <taxon>Epidendroideae</taxon>
        <taxon>Malaxideae</taxon>
        <taxon>Dendrobiinae</taxon>
        <taxon>Dendrobium</taxon>
    </lineage>
</organism>